<evidence type="ECO:0000256" key="1">
    <source>
        <dbReference type="ARBA" id="ARBA00001971"/>
    </source>
</evidence>
<evidence type="ECO:0000256" key="9">
    <source>
        <dbReference type="ARBA" id="ARBA00023002"/>
    </source>
</evidence>
<evidence type="ECO:0000256" key="2">
    <source>
        <dbReference type="ARBA" id="ARBA00004174"/>
    </source>
</evidence>
<organism evidence="14 15">
    <name type="scientific">Asbolus verrucosus</name>
    <name type="common">Desert ironclad beetle</name>
    <dbReference type="NCBI Taxonomy" id="1661398"/>
    <lineage>
        <taxon>Eukaryota</taxon>
        <taxon>Metazoa</taxon>
        <taxon>Ecdysozoa</taxon>
        <taxon>Arthropoda</taxon>
        <taxon>Hexapoda</taxon>
        <taxon>Insecta</taxon>
        <taxon>Pterygota</taxon>
        <taxon>Neoptera</taxon>
        <taxon>Endopterygota</taxon>
        <taxon>Coleoptera</taxon>
        <taxon>Polyphaga</taxon>
        <taxon>Cucujiformia</taxon>
        <taxon>Tenebrionidae</taxon>
        <taxon>Pimeliinae</taxon>
        <taxon>Asbolus</taxon>
    </lineage>
</organism>
<dbReference type="GO" id="GO:0004497">
    <property type="term" value="F:monooxygenase activity"/>
    <property type="evidence" value="ECO:0007669"/>
    <property type="project" value="UniProtKB-KW"/>
</dbReference>
<keyword evidence="5 13" id="KW-0349">Heme</keyword>
<dbReference type="Pfam" id="PF00067">
    <property type="entry name" value="p450"/>
    <property type="match status" value="1"/>
</dbReference>
<dbReference type="InterPro" id="IPR001128">
    <property type="entry name" value="Cyt_P450"/>
</dbReference>
<keyword evidence="15" id="KW-1185">Reference proteome</keyword>
<feature type="non-terminal residue" evidence="14">
    <location>
        <position position="1"/>
    </location>
</feature>
<dbReference type="PROSITE" id="PS00086">
    <property type="entry name" value="CYTOCHROME_P450"/>
    <property type="match status" value="1"/>
</dbReference>
<evidence type="ECO:0000256" key="10">
    <source>
        <dbReference type="ARBA" id="ARBA00023004"/>
    </source>
</evidence>
<keyword evidence="6 13" id="KW-0479">Metal-binding</keyword>
<keyword evidence="11 13" id="KW-0503">Monooxygenase</keyword>
<dbReference type="GO" id="GO:0005506">
    <property type="term" value="F:iron ion binding"/>
    <property type="evidence" value="ECO:0007669"/>
    <property type="project" value="InterPro"/>
</dbReference>
<dbReference type="Proteomes" id="UP000292052">
    <property type="component" value="Unassembled WGS sequence"/>
</dbReference>
<dbReference type="GO" id="GO:0005789">
    <property type="term" value="C:endoplasmic reticulum membrane"/>
    <property type="evidence" value="ECO:0007669"/>
    <property type="project" value="UniProtKB-SubCell"/>
</dbReference>
<evidence type="ECO:0000256" key="12">
    <source>
        <dbReference type="ARBA" id="ARBA00023136"/>
    </source>
</evidence>
<evidence type="ECO:0000256" key="4">
    <source>
        <dbReference type="ARBA" id="ARBA00010617"/>
    </source>
</evidence>
<keyword evidence="10 13" id="KW-0408">Iron</keyword>
<dbReference type="InterPro" id="IPR017972">
    <property type="entry name" value="Cyt_P450_CS"/>
</dbReference>
<evidence type="ECO:0000256" key="7">
    <source>
        <dbReference type="ARBA" id="ARBA00022824"/>
    </source>
</evidence>
<evidence type="ECO:0000313" key="14">
    <source>
        <dbReference type="EMBL" id="RZC36584.1"/>
    </source>
</evidence>
<dbReference type="PANTHER" id="PTHR24292:SF100">
    <property type="entry name" value="CYTOCHROME P450 6A16, ISOFORM B-RELATED"/>
    <property type="match status" value="1"/>
</dbReference>
<keyword evidence="12" id="KW-0472">Membrane</keyword>
<dbReference type="STRING" id="1661398.A0A482VV03"/>
<evidence type="ECO:0000256" key="11">
    <source>
        <dbReference type="ARBA" id="ARBA00023033"/>
    </source>
</evidence>
<dbReference type="GO" id="GO:0020037">
    <property type="term" value="F:heme binding"/>
    <property type="evidence" value="ECO:0007669"/>
    <property type="project" value="InterPro"/>
</dbReference>
<keyword evidence="9 13" id="KW-0560">Oxidoreductase</keyword>
<dbReference type="PANTHER" id="PTHR24292">
    <property type="entry name" value="CYTOCHROME P450"/>
    <property type="match status" value="1"/>
</dbReference>
<evidence type="ECO:0000256" key="3">
    <source>
        <dbReference type="ARBA" id="ARBA00004406"/>
    </source>
</evidence>
<evidence type="ECO:0000256" key="5">
    <source>
        <dbReference type="ARBA" id="ARBA00022617"/>
    </source>
</evidence>
<dbReference type="AlphaFoldDB" id="A0A482VV03"/>
<protein>
    <submittedName>
        <fullName evidence="14">p450 domain containing protein</fullName>
    </submittedName>
</protein>
<evidence type="ECO:0000256" key="8">
    <source>
        <dbReference type="ARBA" id="ARBA00022848"/>
    </source>
</evidence>
<dbReference type="InterPro" id="IPR036396">
    <property type="entry name" value="Cyt_P450_sf"/>
</dbReference>
<keyword evidence="8" id="KW-0492">Microsome</keyword>
<dbReference type="GO" id="GO:0016705">
    <property type="term" value="F:oxidoreductase activity, acting on paired donors, with incorporation or reduction of molecular oxygen"/>
    <property type="evidence" value="ECO:0007669"/>
    <property type="project" value="InterPro"/>
</dbReference>
<dbReference type="Gene3D" id="1.10.630.10">
    <property type="entry name" value="Cytochrome P450"/>
    <property type="match status" value="1"/>
</dbReference>
<reference evidence="14 15" key="1">
    <citation type="submission" date="2017-03" db="EMBL/GenBank/DDBJ databases">
        <title>Genome of the blue death feigning beetle - Asbolus verrucosus.</title>
        <authorList>
            <person name="Rider S.D."/>
        </authorList>
    </citation>
    <scope>NUCLEOTIDE SEQUENCE [LARGE SCALE GENOMIC DNA]</scope>
    <source>
        <strain evidence="14">Butters</strain>
        <tissue evidence="14">Head and leg muscle</tissue>
    </source>
</reference>
<evidence type="ECO:0000256" key="13">
    <source>
        <dbReference type="RuleBase" id="RU000461"/>
    </source>
</evidence>
<dbReference type="InterPro" id="IPR050476">
    <property type="entry name" value="Insect_CytP450_Detox"/>
</dbReference>
<name>A0A482VV03_ASBVE</name>
<comment type="similarity">
    <text evidence="4 13">Belongs to the cytochrome P450 family.</text>
</comment>
<evidence type="ECO:0000256" key="6">
    <source>
        <dbReference type="ARBA" id="ARBA00022723"/>
    </source>
</evidence>
<evidence type="ECO:0000313" key="15">
    <source>
        <dbReference type="Proteomes" id="UP000292052"/>
    </source>
</evidence>
<dbReference type="EMBL" id="QDEB01060577">
    <property type="protein sequence ID" value="RZC36584.1"/>
    <property type="molecule type" value="Genomic_DNA"/>
</dbReference>
<comment type="caution">
    <text evidence="14">The sequence shown here is derived from an EMBL/GenBank/DDBJ whole genome shotgun (WGS) entry which is preliminary data.</text>
</comment>
<dbReference type="OrthoDB" id="8185424at2759"/>
<comment type="cofactor">
    <cofactor evidence="1">
        <name>heme</name>
        <dbReference type="ChEBI" id="CHEBI:30413"/>
    </cofactor>
</comment>
<accession>A0A482VV03</accession>
<dbReference type="SUPFAM" id="SSF48264">
    <property type="entry name" value="Cytochrome P450"/>
    <property type="match status" value="1"/>
</dbReference>
<comment type="subcellular location">
    <subcellularLocation>
        <location evidence="3">Endoplasmic reticulum membrane</location>
        <topology evidence="3">Peripheral membrane protein</topology>
    </subcellularLocation>
    <subcellularLocation>
        <location evidence="2">Microsome membrane</location>
        <topology evidence="2">Peripheral membrane protein</topology>
    </subcellularLocation>
</comment>
<sequence>EKFDPERFSEENRSSRHHYAHLPFGEGPRMCIGMRFGLMQAKVGLTSLLRNFKFTVSKKTEEPLKMVVKVDLLAAVGGIWLEAQKL</sequence>
<proteinExistence type="inferred from homology"/>
<gene>
    <name evidence="14" type="ORF">BDFB_014897</name>
</gene>
<keyword evidence="7" id="KW-0256">Endoplasmic reticulum</keyword>